<reference evidence="3" key="1">
    <citation type="submission" date="2018-05" db="EMBL/GenBank/DDBJ databases">
        <authorList>
            <person name="Liu B.-T."/>
        </authorList>
    </citation>
    <scope>NUCLEOTIDE SEQUENCE [LARGE SCALE GENOMIC DNA]</scope>
    <source>
        <strain evidence="3">WD6-1</strain>
    </source>
</reference>
<gene>
    <name evidence="2" type="ORF">DDZ18_02045</name>
</gene>
<dbReference type="OrthoDB" id="7202252at2"/>
<sequence>MTSATVHHLRSYDAVVANRRARSLEAARRRTRFVRALRGVLVFGLVVVAANAGIQVLRSGLAESRPAPVAVGGEGQRIVNPRFTGRDADGAPFVLTADAAVRRAAGAATLTDLERPALDYQLLGATDEASVVLADAGVYDEAAQQLSLSGDVSLETRSGYRFETATATILLEESAIVGEAPVDGRAEWGAVKAGGFEVRDDGRRIIFRDDVRTRFYVDGAGRPAPEETQP</sequence>
<dbReference type="AlphaFoldDB" id="A0A2U2BWQ0"/>
<evidence type="ECO:0000313" key="3">
    <source>
        <dbReference type="Proteomes" id="UP000245168"/>
    </source>
</evidence>
<keyword evidence="1" id="KW-0472">Membrane</keyword>
<dbReference type="Proteomes" id="UP000245168">
    <property type="component" value="Unassembled WGS sequence"/>
</dbReference>
<dbReference type="RefSeq" id="WP_109251685.1">
    <property type="nucleotide sequence ID" value="NZ_QEXV01000001.1"/>
</dbReference>
<dbReference type="EMBL" id="QEXV01000001">
    <property type="protein sequence ID" value="PWE18410.1"/>
    <property type="molecule type" value="Genomic_DNA"/>
</dbReference>
<evidence type="ECO:0000313" key="2">
    <source>
        <dbReference type="EMBL" id="PWE18410.1"/>
    </source>
</evidence>
<proteinExistence type="predicted"/>
<keyword evidence="1" id="KW-1133">Transmembrane helix</keyword>
<dbReference type="Pfam" id="PF06835">
    <property type="entry name" value="LptC"/>
    <property type="match status" value="1"/>
</dbReference>
<evidence type="ECO:0000256" key="1">
    <source>
        <dbReference type="SAM" id="Phobius"/>
    </source>
</evidence>
<name>A0A2U2BWQ0_9PROT</name>
<dbReference type="InterPro" id="IPR010664">
    <property type="entry name" value="LipoPS_assembly_LptC-rel"/>
</dbReference>
<evidence type="ECO:0008006" key="4">
    <source>
        <dbReference type="Google" id="ProtNLM"/>
    </source>
</evidence>
<feature type="transmembrane region" description="Helical" evidence="1">
    <location>
        <begin position="36"/>
        <end position="57"/>
    </location>
</feature>
<accession>A0A2U2BWQ0</accession>
<keyword evidence="3" id="KW-1185">Reference proteome</keyword>
<comment type="caution">
    <text evidence="2">The sequence shown here is derived from an EMBL/GenBank/DDBJ whole genome shotgun (WGS) entry which is preliminary data.</text>
</comment>
<keyword evidence="1" id="KW-0812">Transmembrane</keyword>
<organism evidence="2 3">
    <name type="scientific">Marinicauda salina</name>
    <dbReference type="NCBI Taxonomy" id="2135793"/>
    <lineage>
        <taxon>Bacteria</taxon>
        <taxon>Pseudomonadati</taxon>
        <taxon>Pseudomonadota</taxon>
        <taxon>Alphaproteobacteria</taxon>
        <taxon>Maricaulales</taxon>
        <taxon>Maricaulaceae</taxon>
        <taxon>Marinicauda</taxon>
    </lineage>
</organism>
<protein>
    <recommendedName>
        <fullName evidence="4">LPS export ABC transporter periplasmic protein LptC</fullName>
    </recommendedName>
</protein>